<dbReference type="GO" id="GO:0005615">
    <property type="term" value="C:extracellular space"/>
    <property type="evidence" value="ECO:0007669"/>
    <property type="project" value="TreeGrafter"/>
</dbReference>
<evidence type="ECO:0000313" key="2">
    <source>
        <dbReference type="EMBL" id="MEG3437222.1"/>
    </source>
</evidence>
<protein>
    <submittedName>
        <fullName evidence="2">Fasciclin domain-containing protein</fullName>
    </submittedName>
</protein>
<dbReference type="Gene3D" id="2.30.180.10">
    <property type="entry name" value="FAS1 domain"/>
    <property type="match status" value="1"/>
</dbReference>
<dbReference type="PROSITE" id="PS50213">
    <property type="entry name" value="FAS1"/>
    <property type="match status" value="1"/>
</dbReference>
<evidence type="ECO:0000259" key="1">
    <source>
        <dbReference type="PROSITE" id="PS50213"/>
    </source>
</evidence>
<dbReference type="InterPro" id="IPR036378">
    <property type="entry name" value="FAS1_dom_sf"/>
</dbReference>
<evidence type="ECO:0000313" key="3">
    <source>
        <dbReference type="Proteomes" id="UP001328733"/>
    </source>
</evidence>
<keyword evidence="3" id="KW-1185">Reference proteome</keyword>
<dbReference type="PANTHER" id="PTHR10900:SF77">
    <property type="entry name" value="FI19380P1"/>
    <property type="match status" value="1"/>
</dbReference>
<gene>
    <name evidence="2" type="ORF">V0288_08840</name>
</gene>
<dbReference type="AlphaFoldDB" id="A0AAW9QHE0"/>
<dbReference type="Pfam" id="PF02469">
    <property type="entry name" value="Fasciclin"/>
    <property type="match status" value="1"/>
</dbReference>
<proteinExistence type="predicted"/>
<feature type="domain" description="FAS1" evidence="1">
    <location>
        <begin position="1"/>
        <end position="130"/>
    </location>
</feature>
<dbReference type="Proteomes" id="UP001328733">
    <property type="component" value="Unassembled WGS sequence"/>
</dbReference>
<dbReference type="SUPFAM" id="SSF82153">
    <property type="entry name" value="FAS1 domain"/>
    <property type="match status" value="1"/>
</dbReference>
<dbReference type="FunFam" id="2.30.180.10:FF:000032">
    <property type="entry name" value="Fasciclin domain-containing protein, putative"/>
    <property type="match status" value="1"/>
</dbReference>
<name>A0AAW9QHE0_9CHRO</name>
<sequence>MVMSNSIENTANLQRWRAALEETGLAETLRGEGPFTIFAPIDTAFDRLPENLRRISREDADRWKRIIAYHIGFGDVRSDDLAQITEVMTMEGSVIAVERDGGKFKLNDATVITPDILVDNAVIHVIDTVLSPALVLTE</sequence>
<dbReference type="InterPro" id="IPR000782">
    <property type="entry name" value="FAS1_domain"/>
</dbReference>
<dbReference type="PANTHER" id="PTHR10900">
    <property type="entry name" value="PERIOSTIN-RELATED"/>
    <property type="match status" value="1"/>
</dbReference>
<dbReference type="SMART" id="SM00554">
    <property type="entry name" value="FAS1"/>
    <property type="match status" value="1"/>
</dbReference>
<dbReference type="RefSeq" id="WP_332864705.1">
    <property type="nucleotide sequence ID" value="NZ_JBAFSM010000013.1"/>
</dbReference>
<dbReference type="EMBL" id="JBAFSM010000013">
    <property type="protein sequence ID" value="MEG3437222.1"/>
    <property type="molecule type" value="Genomic_DNA"/>
</dbReference>
<organism evidence="2 3">
    <name type="scientific">Pannus brasiliensis CCIBt3594</name>
    <dbReference type="NCBI Taxonomy" id="1427578"/>
    <lineage>
        <taxon>Bacteria</taxon>
        <taxon>Bacillati</taxon>
        <taxon>Cyanobacteriota</taxon>
        <taxon>Cyanophyceae</taxon>
        <taxon>Oscillatoriophycideae</taxon>
        <taxon>Chroococcales</taxon>
        <taxon>Microcystaceae</taxon>
        <taxon>Pannus</taxon>
    </lineage>
</organism>
<accession>A0AAW9QHE0</accession>
<reference evidence="2 3" key="1">
    <citation type="submission" date="2024-01" db="EMBL/GenBank/DDBJ databases">
        <title>Genomic insights into the taxonomy and metabolism of the cyanobacterium Pannus brasiliensis CCIBt3594.</title>
        <authorList>
            <person name="Machado M."/>
            <person name="Botero N.B."/>
            <person name="Andreote A.P.D."/>
            <person name="Feitosa A.M.T."/>
            <person name="Popin R."/>
            <person name="Sivonen K."/>
            <person name="Fiore M.F."/>
        </authorList>
    </citation>
    <scope>NUCLEOTIDE SEQUENCE [LARGE SCALE GENOMIC DNA]</scope>
    <source>
        <strain evidence="2 3">CCIBt3594</strain>
    </source>
</reference>
<comment type="caution">
    <text evidence="2">The sequence shown here is derived from an EMBL/GenBank/DDBJ whole genome shotgun (WGS) entry which is preliminary data.</text>
</comment>
<dbReference type="InterPro" id="IPR050904">
    <property type="entry name" value="Adhesion/Biosynth-related"/>
</dbReference>